<dbReference type="OrthoDB" id="6265993at2"/>
<accession>A0A1M5EFP8</accession>
<name>A0A1M5EFP8_9ALTE</name>
<evidence type="ECO:0000313" key="3">
    <source>
        <dbReference type="Proteomes" id="UP000184520"/>
    </source>
</evidence>
<dbReference type="Pfam" id="PF07963">
    <property type="entry name" value="N_methyl"/>
    <property type="match status" value="1"/>
</dbReference>
<feature type="transmembrane region" description="Helical" evidence="1">
    <location>
        <begin position="6"/>
        <end position="27"/>
    </location>
</feature>
<protein>
    <submittedName>
        <fullName evidence="2">MSHA pilin protein MshA</fullName>
    </submittedName>
</protein>
<dbReference type="NCBIfam" id="TIGR02532">
    <property type="entry name" value="IV_pilin_GFxxxE"/>
    <property type="match status" value="1"/>
</dbReference>
<dbReference type="STRING" id="634436.SAMN05216361_0377"/>
<organism evidence="2 3">
    <name type="scientific">Marisediminitalea aggregata</name>
    <dbReference type="NCBI Taxonomy" id="634436"/>
    <lineage>
        <taxon>Bacteria</taxon>
        <taxon>Pseudomonadati</taxon>
        <taxon>Pseudomonadota</taxon>
        <taxon>Gammaproteobacteria</taxon>
        <taxon>Alteromonadales</taxon>
        <taxon>Alteromonadaceae</taxon>
        <taxon>Marisediminitalea</taxon>
    </lineage>
</organism>
<sequence>MQQRGFTLIELIIVIVILGILAVTAAPRFIDFQGDARASTVEGLRGALLGGAQLVYAKSAIAGEQGNPTGTANNGAQVTLNNVAVETHYGYPEAEQMTFANLAGWTDITDADWDITLSTDTGGPSTGSTAFTPEGVAYSTTATAACYALYTEATANTAATVTSVTTGC</sequence>
<keyword evidence="1" id="KW-0812">Transmembrane</keyword>
<reference evidence="3" key="1">
    <citation type="submission" date="2016-11" db="EMBL/GenBank/DDBJ databases">
        <authorList>
            <person name="Varghese N."/>
            <person name="Submissions S."/>
        </authorList>
    </citation>
    <scope>NUCLEOTIDE SEQUENCE [LARGE SCALE GENOMIC DNA]</scope>
    <source>
        <strain evidence="3">CGMCC 1.8995</strain>
    </source>
</reference>
<keyword evidence="1" id="KW-1133">Transmembrane helix</keyword>
<dbReference type="Gene3D" id="3.30.700.10">
    <property type="entry name" value="Glycoprotein, Type 4 Pilin"/>
    <property type="match status" value="1"/>
</dbReference>
<proteinExistence type="predicted"/>
<dbReference type="SUPFAM" id="SSF54523">
    <property type="entry name" value="Pili subunits"/>
    <property type="match status" value="1"/>
</dbReference>
<gene>
    <name evidence="2" type="ORF">SAMN05216361_0377</name>
</gene>
<keyword evidence="3" id="KW-1185">Reference proteome</keyword>
<dbReference type="Proteomes" id="UP000184520">
    <property type="component" value="Unassembled WGS sequence"/>
</dbReference>
<dbReference type="InterPro" id="IPR012902">
    <property type="entry name" value="N_methyl_site"/>
</dbReference>
<dbReference type="PROSITE" id="PS00409">
    <property type="entry name" value="PROKAR_NTER_METHYL"/>
    <property type="match status" value="1"/>
</dbReference>
<dbReference type="AlphaFoldDB" id="A0A1M5EFP8"/>
<evidence type="ECO:0000313" key="2">
    <source>
        <dbReference type="EMBL" id="SHF78006.1"/>
    </source>
</evidence>
<dbReference type="InterPro" id="IPR045584">
    <property type="entry name" value="Pilin-like"/>
</dbReference>
<keyword evidence="1" id="KW-0472">Membrane</keyword>
<evidence type="ECO:0000256" key="1">
    <source>
        <dbReference type="SAM" id="Phobius"/>
    </source>
</evidence>
<dbReference type="RefSeq" id="WP_073316974.1">
    <property type="nucleotide sequence ID" value="NZ_FQWD01000001.1"/>
</dbReference>
<dbReference type="EMBL" id="FQWD01000001">
    <property type="protein sequence ID" value="SHF78006.1"/>
    <property type="molecule type" value="Genomic_DNA"/>
</dbReference>